<dbReference type="InterPro" id="IPR002110">
    <property type="entry name" value="Ankyrin_rpt"/>
</dbReference>
<evidence type="ECO:0000313" key="5">
    <source>
        <dbReference type="EMBL" id="EGD72140.1"/>
    </source>
</evidence>
<organism evidence="6">
    <name type="scientific">Salpingoeca rosetta (strain ATCC 50818 / BSB-021)</name>
    <dbReference type="NCBI Taxonomy" id="946362"/>
    <lineage>
        <taxon>Eukaryota</taxon>
        <taxon>Choanoflagellata</taxon>
        <taxon>Craspedida</taxon>
        <taxon>Salpingoecidae</taxon>
        <taxon>Salpingoeca</taxon>
    </lineage>
</organism>
<reference evidence="5" key="1">
    <citation type="submission" date="2009-08" db="EMBL/GenBank/DDBJ databases">
        <title>Annotation of Salpingoeca rosetta.</title>
        <authorList>
            <consortium name="The Broad Institute Genome Sequencing Platform"/>
            <person name="Russ C."/>
            <person name="Cuomo C."/>
            <person name="Burger G."/>
            <person name="Gray M.W."/>
            <person name="Holland P.W.H."/>
            <person name="King N."/>
            <person name="Lang F.B.F."/>
            <person name="Roger A.J."/>
            <person name="Ruiz-Trillo I."/>
            <person name="Young S.K."/>
            <person name="Zeng Q."/>
            <person name="Gargeya S."/>
            <person name="Alvarado L."/>
            <person name="Berlin A."/>
            <person name="Chapman S.B."/>
            <person name="Chen Z."/>
            <person name="Freedman E."/>
            <person name="Gellesch M."/>
            <person name="Goldberg J."/>
            <person name="Griggs A."/>
            <person name="Gujja S."/>
            <person name="Heilman E."/>
            <person name="Heiman D."/>
            <person name="Howarth C."/>
            <person name="Mehta T."/>
            <person name="Neiman D."/>
            <person name="Pearson M."/>
            <person name="Roberts A."/>
            <person name="Saif S."/>
            <person name="Shea T."/>
            <person name="Shenoy N."/>
            <person name="Sisk P."/>
            <person name="Stolte C."/>
            <person name="Sykes S."/>
            <person name="White J."/>
            <person name="Yandava C."/>
            <person name="Haas B."/>
            <person name="Nusbaum C."/>
            <person name="Birren B."/>
        </authorList>
    </citation>
    <scope>NUCLEOTIDE SEQUENCE [LARGE SCALE GENOMIC DNA]</scope>
    <source>
        <strain evidence="5">ATCC 50818</strain>
    </source>
</reference>
<keyword evidence="1" id="KW-0677">Repeat</keyword>
<keyword evidence="2 3" id="KW-0040">ANK repeat</keyword>
<dbReference type="RefSeq" id="XP_004998712.1">
    <property type="nucleotide sequence ID" value="XM_004998655.1"/>
</dbReference>
<feature type="repeat" description="ANK" evidence="3">
    <location>
        <begin position="287"/>
        <end position="319"/>
    </location>
</feature>
<dbReference type="Pfam" id="PF00023">
    <property type="entry name" value="Ank"/>
    <property type="match status" value="2"/>
</dbReference>
<feature type="compositionally biased region" description="Low complexity" evidence="4">
    <location>
        <begin position="39"/>
        <end position="68"/>
    </location>
</feature>
<feature type="compositionally biased region" description="Polar residues" evidence="4">
    <location>
        <begin position="678"/>
        <end position="687"/>
    </location>
</feature>
<dbReference type="InterPro" id="IPR036770">
    <property type="entry name" value="Ankyrin_rpt-contain_sf"/>
</dbReference>
<feature type="repeat" description="ANK" evidence="3">
    <location>
        <begin position="186"/>
        <end position="218"/>
    </location>
</feature>
<dbReference type="eggNOG" id="KOG0504">
    <property type="taxonomic scope" value="Eukaryota"/>
</dbReference>
<dbReference type="AlphaFoldDB" id="F2TVP4"/>
<protein>
    <submittedName>
        <fullName evidence="5">Uncharacterized protein</fullName>
    </submittedName>
</protein>
<sequence>MQADGRYDDPLADDSAAYHRHQHQYGHDAGHDAATGWDQQEAYHQQQQQQYEHQQYGHQQQSQQQEQQPSVENTWLANDGRQTLQEQLIQRYHQAASMQHAAEIQQQAALAHQREWYAQQNLEAHFAAAVGDAKMLKFLCSQRPRLINKQDDQQKTPLMYAVVNNHTDAVNMLIRARVRLNTTDAEGLTALHHAVIGDHLPLVKTLLGAGAKPSVRDANGRTPLHHATRCSNIKCAMELLKAPIKNYINAKDGDQMTPLHWACYYRQPQHVAMLLLRGASEDALDVDKKTPLHWAAQNGDPMCVTYLLESKSAARINQRDKQGLASIHLAAAAGHHNVLKVLCRVPSIKIDAADPNGRTALHWAAAACQDKATTTLLSFGAHPCKTDKMGQTPLAYALAREAPASLMGPLSEPAIYFPRTKTLSHTDRETDPSLSPAVRRHASTPLGTRLTRQSRKADLKKSGRSKTEPMDTAAHSSSTRDDAKSRKSRAARGEGQPADDHNSDSSVHQSKSKGRSRRSSSSNGGGNGGGGGSYAAMHKSKKSPVDVRADSSGRQNQAHTRTHGRSRSNSHGNHARTHGSNGYSSQTGTRGRSRRRSVSKTREEGGNGGASMTQSRRRTARRSQSRGNDGAGDDQPHTSSSGGGRGDAYHDEDGRGDGDGHDGAELGRRKAASPRHLSPSSARTRLSPSREKMSQSHKVKGSIADTRNAMLANIDVVQGDRHETASPAIDRGDTEDNDSVSALKQERDAAVAQATHLQARVRELERERDRAKSAQRRVDELETKLASVMRQLAAAEREKDRTLEGLRGHDKRRQHTRTGTGRLPAINSKGSRQATNLKSNGGYAQRQRSHLNASTQKRSHPHRK</sequence>
<evidence type="ECO:0000256" key="4">
    <source>
        <dbReference type="SAM" id="MobiDB-lite"/>
    </source>
</evidence>
<proteinExistence type="predicted"/>
<dbReference type="SUPFAM" id="SSF48403">
    <property type="entry name" value="Ankyrin repeat"/>
    <property type="match status" value="1"/>
</dbReference>
<feature type="compositionally biased region" description="Basic and acidic residues" evidence="4">
    <location>
        <begin position="647"/>
        <end position="668"/>
    </location>
</feature>
<evidence type="ECO:0000313" key="6">
    <source>
        <dbReference type="Proteomes" id="UP000007799"/>
    </source>
</evidence>
<feature type="repeat" description="ANK" evidence="3">
    <location>
        <begin position="254"/>
        <end position="286"/>
    </location>
</feature>
<dbReference type="Pfam" id="PF12796">
    <property type="entry name" value="Ank_2"/>
    <property type="match status" value="2"/>
</dbReference>
<evidence type="ECO:0000256" key="2">
    <source>
        <dbReference type="ARBA" id="ARBA00023043"/>
    </source>
</evidence>
<dbReference type="EMBL" id="GL832955">
    <property type="protein sequence ID" value="EGD72140.1"/>
    <property type="molecule type" value="Genomic_DNA"/>
</dbReference>
<dbReference type="PANTHER" id="PTHR24126:SF14">
    <property type="entry name" value="ANK_REP_REGION DOMAIN-CONTAINING PROTEIN"/>
    <property type="match status" value="1"/>
</dbReference>
<dbReference type="KEGG" id="sre:PTSG_11555"/>
<feature type="compositionally biased region" description="Gly residues" evidence="4">
    <location>
        <begin position="523"/>
        <end position="533"/>
    </location>
</feature>
<dbReference type="OrthoDB" id="539213at2759"/>
<feature type="compositionally biased region" description="Basic residues" evidence="4">
    <location>
        <begin position="560"/>
        <end position="577"/>
    </location>
</feature>
<feature type="compositionally biased region" description="Polar residues" evidence="4">
    <location>
        <begin position="828"/>
        <end position="839"/>
    </location>
</feature>
<feature type="compositionally biased region" description="Basic and acidic residues" evidence="4">
    <location>
        <begin position="455"/>
        <end position="469"/>
    </location>
</feature>
<feature type="region of interest" description="Disordered" evidence="4">
    <location>
        <begin position="1"/>
        <end position="71"/>
    </location>
</feature>
<accession>F2TVP4</accession>
<feature type="compositionally biased region" description="Basic residues" evidence="4">
    <location>
        <begin position="615"/>
        <end position="624"/>
    </location>
</feature>
<feature type="region of interest" description="Disordered" evidence="4">
    <location>
        <begin position="792"/>
        <end position="864"/>
    </location>
</feature>
<evidence type="ECO:0000256" key="1">
    <source>
        <dbReference type="ARBA" id="ARBA00022737"/>
    </source>
</evidence>
<dbReference type="PANTHER" id="PTHR24126">
    <property type="entry name" value="ANKYRIN REPEAT, PH AND SEC7 DOMAIN CONTAINING PROTEIN SECG-RELATED"/>
    <property type="match status" value="1"/>
</dbReference>
<feature type="repeat" description="ANK" evidence="3">
    <location>
        <begin position="153"/>
        <end position="185"/>
    </location>
</feature>
<dbReference type="InParanoid" id="F2TVP4"/>
<name>F2TVP4_SALR5</name>
<gene>
    <name evidence="5" type="ORF">PTSG_11555</name>
</gene>
<dbReference type="OMA" id="ENTWLAN"/>
<keyword evidence="6" id="KW-1185">Reference proteome</keyword>
<dbReference type="SMART" id="SM00248">
    <property type="entry name" value="ANK"/>
    <property type="match status" value="8"/>
</dbReference>
<dbReference type="PROSITE" id="PS50297">
    <property type="entry name" value="ANK_REP_REGION"/>
    <property type="match status" value="3"/>
</dbReference>
<feature type="repeat" description="ANK" evidence="3">
    <location>
        <begin position="356"/>
        <end position="388"/>
    </location>
</feature>
<dbReference type="Gene3D" id="1.25.40.20">
    <property type="entry name" value="Ankyrin repeat-containing domain"/>
    <property type="match status" value="2"/>
</dbReference>
<feature type="compositionally biased region" description="Basic and acidic residues" evidence="4">
    <location>
        <begin position="795"/>
        <end position="808"/>
    </location>
</feature>
<dbReference type="PROSITE" id="PS50088">
    <property type="entry name" value="ANK_REPEAT"/>
    <property type="match status" value="5"/>
</dbReference>
<dbReference type="STRING" id="946362.F2TVP4"/>
<feature type="region of interest" description="Disordered" evidence="4">
    <location>
        <begin position="422"/>
        <end position="753"/>
    </location>
</feature>
<feature type="compositionally biased region" description="Basic and acidic residues" evidence="4">
    <location>
        <begin position="718"/>
        <end position="734"/>
    </location>
</feature>
<dbReference type="Proteomes" id="UP000007799">
    <property type="component" value="Unassembled WGS sequence"/>
</dbReference>
<dbReference type="GeneID" id="16067409"/>
<evidence type="ECO:0000256" key="3">
    <source>
        <dbReference type="PROSITE-ProRule" id="PRU00023"/>
    </source>
</evidence>